<dbReference type="GeneID" id="27335443"/>
<evidence type="ECO:0008006" key="3">
    <source>
        <dbReference type="Google" id="ProtNLM"/>
    </source>
</evidence>
<protein>
    <recommendedName>
        <fullName evidence="3">N-acetyltransferase domain-containing protein</fullName>
    </recommendedName>
</protein>
<gene>
    <name evidence="1" type="ORF">PV08_08360</name>
</gene>
<name>A0A0D2B2M0_9EURO</name>
<keyword evidence="2" id="KW-1185">Reference proteome</keyword>
<proteinExistence type="predicted"/>
<dbReference type="SUPFAM" id="SSF55729">
    <property type="entry name" value="Acyl-CoA N-acyltransferases (Nat)"/>
    <property type="match status" value="1"/>
</dbReference>
<dbReference type="OrthoDB" id="4105376at2759"/>
<organism evidence="1 2">
    <name type="scientific">Exophiala spinifera</name>
    <dbReference type="NCBI Taxonomy" id="91928"/>
    <lineage>
        <taxon>Eukaryota</taxon>
        <taxon>Fungi</taxon>
        <taxon>Dikarya</taxon>
        <taxon>Ascomycota</taxon>
        <taxon>Pezizomycotina</taxon>
        <taxon>Eurotiomycetes</taxon>
        <taxon>Chaetothyriomycetidae</taxon>
        <taxon>Chaetothyriales</taxon>
        <taxon>Herpotrichiellaceae</taxon>
        <taxon>Exophiala</taxon>
    </lineage>
</organism>
<dbReference type="InterPro" id="IPR016181">
    <property type="entry name" value="Acyl_CoA_acyltransferase"/>
</dbReference>
<accession>A0A0D2B2M0</accession>
<dbReference type="RefSeq" id="XP_016233389.1">
    <property type="nucleotide sequence ID" value="XM_016382686.1"/>
</dbReference>
<sequence>MAGANLLLRVFDPKDLHDQPLLLSRLMVMLNDAYSEIDAPDSFPRVSTPDALWEEFGPDGICAIIQDSANDDIPVAIAGAKRWHKQALGDGIDEPRNEWEVSAVASQNDLRYRRRGLVDRCLNVLRERLLQKFPRQCVCLWVRAESGIRVDYWRKKGFVVVGEPWTIPVGEWHRDLSFTGVTMRKTISRSTSDAAPLESSFG</sequence>
<evidence type="ECO:0000313" key="2">
    <source>
        <dbReference type="Proteomes" id="UP000053328"/>
    </source>
</evidence>
<evidence type="ECO:0000313" key="1">
    <source>
        <dbReference type="EMBL" id="KIW13173.1"/>
    </source>
</evidence>
<dbReference type="AlphaFoldDB" id="A0A0D2B2M0"/>
<dbReference type="VEuPathDB" id="FungiDB:PV08_08360"/>
<dbReference type="HOGENOM" id="CLU_123477_0_0_1"/>
<dbReference type="Proteomes" id="UP000053328">
    <property type="component" value="Unassembled WGS sequence"/>
</dbReference>
<dbReference type="EMBL" id="KN847497">
    <property type="protein sequence ID" value="KIW13173.1"/>
    <property type="molecule type" value="Genomic_DNA"/>
</dbReference>
<reference evidence="1 2" key="1">
    <citation type="submission" date="2015-01" db="EMBL/GenBank/DDBJ databases">
        <title>The Genome Sequence of Exophiala spinifera CBS89968.</title>
        <authorList>
            <consortium name="The Broad Institute Genomics Platform"/>
            <person name="Cuomo C."/>
            <person name="de Hoog S."/>
            <person name="Gorbushina A."/>
            <person name="Stielow B."/>
            <person name="Teixiera M."/>
            <person name="Abouelleil A."/>
            <person name="Chapman S.B."/>
            <person name="Priest M."/>
            <person name="Young S.K."/>
            <person name="Wortman J."/>
            <person name="Nusbaum C."/>
            <person name="Birren B."/>
        </authorList>
    </citation>
    <scope>NUCLEOTIDE SEQUENCE [LARGE SCALE GENOMIC DNA]</scope>
    <source>
        <strain evidence="1 2">CBS 89968</strain>
    </source>
</reference>